<dbReference type="GeneID" id="65915745"/>
<dbReference type="PANTHER" id="PTHR48100">
    <property type="entry name" value="BROAD-SPECIFICITY PHOSPHATASE YOR283W-RELATED"/>
    <property type="match status" value="1"/>
</dbReference>
<name>A0A0R1EXD6_9LACO</name>
<dbReference type="PANTHER" id="PTHR48100:SF1">
    <property type="entry name" value="HISTIDINE PHOSPHATASE FAMILY PROTEIN-RELATED"/>
    <property type="match status" value="1"/>
</dbReference>
<organism evidence="3 4">
    <name type="scientific">Loigolactobacillus coryniformis subsp. coryniformis KCTC 3167 = DSM 20001</name>
    <dbReference type="NCBI Taxonomy" id="913848"/>
    <lineage>
        <taxon>Bacteria</taxon>
        <taxon>Bacillati</taxon>
        <taxon>Bacillota</taxon>
        <taxon>Bacilli</taxon>
        <taxon>Lactobacillales</taxon>
        <taxon>Lactobacillaceae</taxon>
        <taxon>Loigolactobacillus</taxon>
    </lineage>
</organism>
<proteinExistence type="predicted"/>
<dbReference type="SMART" id="SM00855">
    <property type="entry name" value="PGAM"/>
    <property type="match status" value="1"/>
</dbReference>
<dbReference type="eggNOG" id="COG0406">
    <property type="taxonomic scope" value="Bacteria"/>
</dbReference>
<dbReference type="Proteomes" id="UP000051181">
    <property type="component" value="Unassembled WGS sequence"/>
</dbReference>
<evidence type="ECO:0000256" key="1">
    <source>
        <dbReference type="ARBA" id="ARBA00023152"/>
    </source>
</evidence>
<evidence type="ECO:0000313" key="3">
    <source>
        <dbReference type="EMBL" id="KRK14168.1"/>
    </source>
</evidence>
<dbReference type="PROSITE" id="PS00175">
    <property type="entry name" value="PG_MUTASE"/>
    <property type="match status" value="1"/>
</dbReference>
<comment type="caution">
    <text evidence="3">The sequence shown here is derived from an EMBL/GenBank/DDBJ whole genome shotgun (WGS) entry which is preliminary data.</text>
</comment>
<reference evidence="3 4" key="1">
    <citation type="journal article" date="2015" name="Genome Announc.">
        <title>Expanding the biotechnology potential of lactobacilli through comparative genomics of 213 strains and associated genera.</title>
        <authorList>
            <person name="Sun Z."/>
            <person name="Harris H.M."/>
            <person name="McCann A."/>
            <person name="Guo C."/>
            <person name="Argimon S."/>
            <person name="Zhang W."/>
            <person name="Yang X."/>
            <person name="Jeffery I.B."/>
            <person name="Cooney J.C."/>
            <person name="Kagawa T.F."/>
            <person name="Liu W."/>
            <person name="Song Y."/>
            <person name="Salvetti E."/>
            <person name="Wrobel A."/>
            <person name="Rasinkangas P."/>
            <person name="Parkhill J."/>
            <person name="Rea M.C."/>
            <person name="O'Sullivan O."/>
            <person name="Ritari J."/>
            <person name="Douillard F.P."/>
            <person name="Paul Ross R."/>
            <person name="Yang R."/>
            <person name="Briner A.E."/>
            <person name="Felis G.E."/>
            <person name="de Vos W.M."/>
            <person name="Barrangou R."/>
            <person name="Klaenhammer T.R."/>
            <person name="Caufield P.W."/>
            <person name="Cui Y."/>
            <person name="Zhang H."/>
            <person name="O'Toole P.W."/>
        </authorList>
    </citation>
    <scope>NUCLEOTIDE SEQUENCE [LARGE SCALE GENOMIC DNA]</scope>
    <source>
        <strain evidence="3 4">DSM 20001</strain>
    </source>
</reference>
<dbReference type="Pfam" id="PF00300">
    <property type="entry name" value="His_Phos_1"/>
    <property type="match status" value="1"/>
</dbReference>
<dbReference type="InterPro" id="IPR029033">
    <property type="entry name" value="His_PPase_superfam"/>
</dbReference>
<evidence type="ECO:0000256" key="2">
    <source>
        <dbReference type="ARBA" id="ARBA00023235"/>
    </source>
</evidence>
<dbReference type="PATRIC" id="fig|913848.6.peg.143"/>
<dbReference type="InterPro" id="IPR013078">
    <property type="entry name" value="His_Pase_superF_clade-1"/>
</dbReference>
<dbReference type="EMBL" id="AZCN01000100">
    <property type="protein sequence ID" value="KRK14168.1"/>
    <property type="molecule type" value="Genomic_DNA"/>
</dbReference>
<dbReference type="CDD" id="cd07067">
    <property type="entry name" value="HP_PGM_like"/>
    <property type="match status" value="1"/>
</dbReference>
<protein>
    <submittedName>
        <fullName evidence="3">Phosphoglycerate mutase</fullName>
    </submittedName>
</protein>
<accession>A0A0R1EXD6</accession>
<dbReference type="GO" id="GO:0016791">
    <property type="term" value="F:phosphatase activity"/>
    <property type="evidence" value="ECO:0007669"/>
    <property type="project" value="TreeGrafter"/>
</dbReference>
<gene>
    <name evidence="3" type="ORF">FD22_GL000144</name>
</gene>
<keyword evidence="2" id="KW-0413">Isomerase</keyword>
<sequence>MTEFYIVRHGQTQANTQDIKQGTINTPATYLNDTGKAQAQTLHDNFDLSFADRMIASPLERTKQTAAILNSGYDLPLSYDQRLIEISYGRWDGQTNAQLRKTYPELFNPITGEVYPDYAIPAKGEEFNAVETRVRAFTEEMTQRYPKEKIVIVSHGFTVRSFAVNAVQPQDPMSMPEPENTSVTKIICAPGTLQQYLIYYNRRY</sequence>
<dbReference type="AlphaFoldDB" id="A0A0R1EXD6"/>
<dbReference type="GO" id="GO:0005737">
    <property type="term" value="C:cytoplasm"/>
    <property type="evidence" value="ECO:0007669"/>
    <property type="project" value="TreeGrafter"/>
</dbReference>
<dbReference type="InterPro" id="IPR050275">
    <property type="entry name" value="PGM_Phosphatase"/>
</dbReference>
<dbReference type="RefSeq" id="WP_010011214.1">
    <property type="nucleotide sequence ID" value="NZ_AZCN01000100.1"/>
</dbReference>
<dbReference type="SUPFAM" id="SSF53254">
    <property type="entry name" value="Phosphoglycerate mutase-like"/>
    <property type="match status" value="1"/>
</dbReference>
<keyword evidence="1" id="KW-0324">Glycolysis</keyword>
<dbReference type="Gene3D" id="3.40.50.1240">
    <property type="entry name" value="Phosphoglycerate mutase-like"/>
    <property type="match status" value="1"/>
</dbReference>
<dbReference type="InterPro" id="IPR001345">
    <property type="entry name" value="PG/BPGM_mutase_AS"/>
</dbReference>
<evidence type="ECO:0000313" key="4">
    <source>
        <dbReference type="Proteomes" id="UP000051181"/>
    </source>
</evidence>